<protein>
    <recommendedName>
        <fullName evidence="5">RING-CH-type domain-containing protein</fullName>
    </recommendedName>
</protein>
<dbReference type="Pfam" id="PF12906">
    <property type="entry name" value="RINGv"/>
    <property type="match status" value="1"/>
</dbReference>
<dbReference type="EnsemblPlants" id="Bo5g143230.1">
    <property type="protein sequence ID" value="Bo5g143230.1"/>
    <property type="gene ID" value="Bo5g143230"/>
</dbReference>
<dbReference type="PANTHER" id="PTHR13145:SF7">
    <property type="entry name" value="RING-CH-TYPE DOMAIN-CONTAINING PROTEIN"/>
    <property type="match status" value="1"/>
</dbReference>
<evidence type="ECO:0000313" key="7">
    <source>
        <dbReference type="Proteomes" id="UP000032141"/>
    </source>
</evidence>
<name>A0A0D3CM90_BRAOL</name>
<dbReference type="InterPro" id="IPR013083">
    <property type="entry name" value="Znf_RING/FYVE/PHD"/>
</dbReference>
<keyword evidence="3" id="KW-0862">Zinc</keyword>
<dbReference type="SMART" id="SM00744">
    <property type="entry name" value="RINGv"/>
    <property type="match status" value="1"/>
</dbReference>
<feature type="transmembrane region" description="Helical" evidence="4">
    <location>
        <begin position="149"/>
        <end position="174"/>
    </location>
</feature>
<evidence type="ECO:0000313" key="6">
    <source>
        <dbReference type="EnsemblPlants" id="Bo5g143230.1"/>
    </source>
</evidence>
<dbReference type="Gramene" id="Bo5g143230.1">
    <property type="protein sequence ID" value="Bo5g143230.1"/>
    <property type="gene ID" value="Bo5g143230"/>
</dbReference>
<dbReference type="GO" id="GO:0008270">
    <property type="term" value="F:zinc ion binding"/>
    <property type="evidence" value="ECO:0007669"/>
    <property type="project" value="UniProtKB-KW"/>
</dbReference>
<keyword evidence="2" id="KW-0863">Zinc-finger</keyword>
<sequence length="246" mass="27944">MDVSQEITETGGHNEIFPVDEEEEEDLCRICRSPEEPGNPLRYPCLCRGSIKYVHQDCLRTWLNLRGNKKCEVSRRCYYFVPVYSDNAPERLPCKVFLTGVLSRLGRYMKLIVPWIVVILLNSNFLSLHPWGQVAAAGFQSDFGVSRKFAYLSTCLLYISYIVALITIIALVRLEVGDVNVGRFIGNGVVVQILGRHMKILCDWCYHKSSHFMGLRVLIHIPPNPPLHEFGLSGGFFSFSTTMPLL</sequence>
<evidence type="ECO:0000259" key="5">
    <source>
        <dbReference type="PROSITE" id="PS51292"/>
    </source>
</evidence>
<accession>A0A0D3CM90</accession>
<dbReference type="InterPro" id="IPR011016">
    <property type="entry name" value="Znf_RING-CH"/>
</dbReference>
<dbReference type="OMA" id="GHNEIFP"/>
<keyword evidence="4" id="KW-0472">Membrane</keyword>
<dbReference type="GO" id="GO:0005789">
    <property type="term" value="C:endoplasmic reticulum membrane"/>
    <property type="evidence" value="ECO:0007669"/>
    <property type="project" value="TreeGrafter"/>
</dbReference>
<dbReference type="PANTHER" id="PTHR13145">
    <property type="entry name" value="SSM4 PROTEIN"/>
    <property type="match status" value="1"/>
</dbReference>
<feature type="transmembrane region" description="Helical" evidence="4">
    <location>
        <begin position="111"/>
        <end position="129"/>
    </location>
</feature>
<reference evidence="6" key="2">
    <citation type="submission" date="2015-03" db="UniProtKB">
        <authorList>
            <consortium name="EnsemblPlants"/>
        </authorList>
    </citation>
    <scope>IDENTIFICATION</scope>
</reference>
<dbReference type="Proteomes" id="UP000032141">
    <property type="component" value="Chromosome C5"/>
</dbReference>
<dbReference type="PROSITE" id="PS51292">
    <property type="entry name" value="ZF_RING_CH"/>
    <property type="match status" value="1"/>
</dbReference>
<feature type="domain" description="RING-CH-type" evidence="5">
    <location>
        <begin position="20"/>
        <end position="81"/>
    </location>
</feature>
<dbReference type="CDD" id="cd16702">
    <property type="entry name" value="RING_CH-C4HC3_MARCH6"/>
    <property type="match status" value="1"/>
</dbReference>
<keyword evidence="4" id="KW-0812">Transmembrane</keyword>
<dbReference type="SUPFAM" id="SSF57850">
    <property type="entry name" value="RING/U-box"/>
    <property type="match status" value="1"/>
</dbReference>
<dbReference type="AlphaFoldDB" id="A0A0D3CM90"/>
<evidence type="ECO:0000256" key="2">
    <source>
        <dbReference type="ARBA" id="ARBA00022771"/>
    </source>
</evidence>
<keyword evidence="7" id="KW-1185">Reference proteome</keyword>
<reference evidence="6 7" key="1">
    <citation type="journal article" date="2014" name="Genome Biol.">
        <title>Transcriptome and methylome profiling reveals relics of genome dominance in the mesopolyploid Brassica oleracea.</title>
        <authorList>
            <person name="Parkin I.A."/>
            <person name="Koh C."/>
            <person name="Tang H."/>
            <person name="Robinson S.J."/>
            <person name="Kagale S."/>
            <person name="Clarke W.E."/>
            <person name="Town C.D."/>
            <person name="Nixon J."/>
            <person name="Krishnakumar V."/>
            <person name="Bidwell S.L."/>
            <person name="Denoeud F."/>
            <person name="Belcram H."/>
            <person name="Links M.G."/>
            <person name="Just J."/>
            <person name="Clarke C."/>
            <person name="Bender T."/>
            <person name="Huebert T."/>
            <person name="Mason A.S."/>
            <person name="Pires J.C."/>
            <person name="Barker G."/>
            <person name="Moore J."/>
            <person name="Walley P.G."/>
            <person name="Manoli S."/>
            <person name="Batley J."/>
            <person name="Edwards D."/>
            <person name="Nelson M.N."/>
            <person name="Wang X."/>
            <person name="Paterson A.H."/>
            <person name="King G."/>
            <person name="Bancroft I."/>
            <person name="Chalhoub B."/>
            <person name="Sharpe A.G."/>
        </authorList>
    </citation>
    <scope>NUCLEOTIDE SEQUENCE</scope>
    <source>
        <strain evidence="6 7">cv. TO1000</strain>
    </source>
</reference>
<keyword evidence="1" id="KW-0479">Metal-binding</keyword>
<evidence type="ECO:0000256" key="1">
    <source>
        <dbReference type="ARBA" id="ARBA00022723"/>
    </source>
</evidence>
<organism evidence="6 7">
    <name type="scientific">Brassica oleracea var. oleracea</name>
    <dbReference type="NCBI Taxonomy" id="109376"/>
    <lineage>
        <taxon>Eukaryota</taxon>
        <taxon>Viridiplantae</taxon>
        <taxon>Streptophyta</taxon>
        <taxon>Embryophyta</taxon>
        <taxon>Tracheophyta</taxon>
        <taxon>Spermatophyta</taxon>
        <taxon>Magnoliopsida</taxon>
        <taxon>eudicotyledons</taxon>
        <taxon>Gunneridae</taxon>
        <taxon>Pentapetalae</taxon>
        <taxon>rosids</taxon>
        <taxon>malvids</taxon>
        <taxon>Brassicales</taxon>
        <taxon>Brassicaceae</taxon>
        <taxon>Brassiceae</taxon>
        <taxon>Brassica</taxon>
    </lineage>
</organism>
<dbReference type="HOGENOM" id="CLU_1130438_0_0_1"/>
<dbReference type="eggNOG" id="KOG1609">
    <property type="taxonomic scope" value="Eukaryota"/>
</dbReference>
<dbReference type="Gene3D" id="3.30.40.10">
    <property type="entry name" value="Zinc/RING finger domain, C3HC4 (zinc finger)"/>
    <property type="match status" value="1"/>
</dbReference>
<keyword evidence="4" id="KW-1133">Transmembrane helix</keyword>
<evidence type="ECO:0000256" key="3">
    <source>
        <dbReference type="ARBA" id="ARBA00022833"/>
    </source>
</evidence>
<evidence type="ECO:0000256" key="4">
    <source>
        <dbReference type="SAM" id="Phobius"/>
    </source>
</evidence>
<dbReference type="GO" id="GO:0036503">
    <property type="term" value="P:ERAD pathway"/>
    <property type="evidence" value="ECO:0007669"/>
    <property type="project" value="TreeGrafter"/>
</dbReference>
<proteinExistence type="predicted"/>